<evidence type="ECO:0000256" key="1">
    <source>
        <dbReference type="SAM" id="SignalP"/>
    </source>
</evidence>
<protein>
    <submittedName>
        <fullName evidence="2">Uncharacterized protein</fullName>
    </submittedName>
</protein>
<proteinExistence type="predicted"/>
<evidence type="ECO:0000313" key="3">
    <source>
        <dbReference type="Proteomes" id="UP000675047"/>
    </source>
</evidence>
<sequence>MKTTLNLLFILFLLTFSQQNFAQSGAQTENVEIKLAKEQSNRGYLMNCTIILI</sequence>
<comment type="caution">
    <text evidence="2">The sequence shown here is derived from an EMBL/GenBank/DDBJ whole genome shotgun (WGS) entry which is preliminary data.</text>
</comment>
<reference evidence="2 3" key="1">
    <citation type="submission" date="2021-03" db="EMBL/GenBank/DDBJ databases">
        <title>Flavobacterium Flabelliformis Sp. Nov. And Flavobacterium Geliluteum Sp. Nov., Two Novel Multidrug Resistant Psychrophilic Species Isolated From Antarctica.</title>
        <authorList>
            <person name="Kralova S."/>
            <person name="Busse H.J."/>
            <person name="Bezdicek M."/>
            <person name="Nykrynova M."/>
            <person name="Kroupova E."/>
            <person name="Krsek D."/>
            <person name="Sedlacek I."/>
        </authorList>
    </citation>
    <scope>NUCLEOTIDE SEQUENCE [LARGE SCALE GENOMIC DNA]</scope>
    <source>
        <strain evidence="2 3">P7388</strain>
    </source>
</reference>
<dbReference type="Proteomes" id="UP000675047">
    <property type="component" value="Unassembled WGS sequence"/>
</dbReference>
<organism evidence="2 3">
    <name type="scientific">Flavobacterium geliluteum</name>
    <dbReference type="NCBI Taxonomy" id="2816120"/>
    <lineage>
        <taxon>Bacteria</taxon>
        <taxon>Pseudomonadati</taxon>
        <taxon>Bacteroidota</taxon>
        <taxon>Flavobacteriia</taxon>
        <taxon>Flavobacteriales</taxon>
        <taxon>Flavobacteriaceae</taxon>
        <taxon>Flavobacterium</taxon>
    </lineage>
</organism>
<feature type="chain" id="PRO_5037414268" evidence="1">
    <location>
        <begin position="23"/>
        <end position="53"/>
    </location>
</feature>
<dbReference type="EMBL" id="JAGFBV010000043">
    <property type="protein sequence ID" value="MBP4139993.1"/>
    <property type="molecule type" value="Genomic_DNA"/>
</dbReference>
<accession>A0A941B4X5</accession>
<feature type="signal peptide" evidence="1">
    <location>
        <begin position="1"/>
        <end position="22"/>
    </location>
</feature>
<dbReference type="AlphaFoldDB" id="A0A941B4X5"/>
<gene>
    <name evidence="2" type="ORF">J3495_18120</name>
</gene>
<keyword evidence="1" id="KW-0732">Signal</keyword>
<keyword evidence="3" id="KW-1185">Reference proteome</keyword>
<evidence type="ECO:0000313" key="2">
    <source>
        <dbReference type="EMBL" id="MBP4139993.1"/>
    </source>
</evidence>
<dbReference type="RefSeq" id="WP_210668251.1">
    <property type="nucleotide sequence ID" value="NZ_JAGFBV010000043.1"/>
</dbReference>
<name>A0A941B4X5_9FLAO</name>